<evidence type="ECO:0000313" key="16">
    <source>
        <dbReference type="Proteomes" id="UP000232710"/>
    </source>
</evidence>
<feature type="binding site" evidence="12">
    <location>
        <position position="216"/>
    </location>
    <ligand>
        <name>ATP</name>
        <dbReference type="ChEBI" id="CHEBI:30616"/>
    </ligand>
</feature>
<dbReference type="InterPro" id="IPR033738">
    <property type="entry name" value="AsnB_N"/>
</dbReference>
<dbReference type="GO" id="GO:0005524">
    <property type="term" value="F:ATP binding"/>
    <property type="evidence" value="ECO:0007669"/>
    <property type="project" value="UniProtKB-KW"/>
</dbReference>
<organismHost>
    <name type="scientific">Micromonas pusilla</name>
    <name type="common">Picoplanktonic green alga</name>
    <name type="synonym">Chromulina pusilla</name>
    <dbReference type="NCBI Taxonomy" id="38833"/>
</organismHost>
<evidence type="ECO:0000256" key="4">
    <source>
        <dbReference type="ARBA" id="ARBA00022605"/>
    </source>
</evidence>
<dbReference type="InterPro" id="IPR029055">
    <property type="entry name" value="Ntn_hydrolases_N"/>
</dbReference>
<evidence type="ECO:0000256" key="9">
    <source>
        <dbReference type="ARBA" id="ARBA00030234"/>
    </source>
</evidence>
<feature type="active site" description="For GATase activity" evidence="11">
    <location>
        <position position="2"/>
    </location>
</feature>
<dbReference type="PANTHER" id="PTHR11772">
    <property type="entry name" value="ASPARAGINE SYNTHETASE"/>
    <property type="match status" value="1"/>
</dbReference>
<dbReference type="PANTHER" id="PTHR11772:SF23">
    <property type="entry name" value="ASPARAGINE SYNTHETASE [GLUTAMINE-HYDROLYZING]"/>
    <property type="match status" value="1"/>
</dbReference>
<feature type="site" description="Important for beta-aspartyl-AMP intermediate formation" evidence="13">
    <location>
        <position position="319"/>
    </location>
</feature>
<keyword evidence="4 11" id="KW-0028">Amino-acid biosynthesis</keyword>
<evidence type="ECO:0000256" key="10">
    <source>
        <dbReference type="ARBA" id="ARBA00048741"/>
    </source>
</evidence>
<dbReference type="InterPro" id="IPR050795">
    <property type="entry name" value="Asn_Synthetase"/>
</dbReference>
<dbReference type="Pfam" id="PF00733">
    <property type="entry name" value="Asn_synthase"/>
    <property type="match status" value="2"/>
</dbReference>
<name>G9E5T4_MPSP1</name>
<comment type="catalytic activity">
    <reaction evidence="10">
        <text>L-aspartate + L-glutamine + ATP + H2O = L-asparagine + L-glutamate + AMP + diphosphate + H(+)</text>
        <dbReference type="Rhea" id="RHEA:12228"/>
        <dbReference type="ChEBI" id="CHEBI:15377"/>
        <dbReference type="ChEBI" id="CHEBI:15378"/>
        <dbReference type="ChEBI" id="CHEBI:29985"/>
        <dbReference type="ChEBI" id="CHEBI:29991"/>
        <dbReference type="ChEBI" id="CHEBI:30616"/>
        <dbReference type="ChEBI" id="CHEBI:33019"/>
        <dbReference type="ChEBI" id="CHEBI:58048"/>
        <dbReference type="ChEBI" id="CHEBI:58359"/>
        <dbReference type="ChEBI" id="CHEBI:456215"/>
        <dbReference type="EC" id="6.3.5.4"/>
    </reaction>
</comment>
<dbReference type="Proteomes" id="UP000232710">
    <property type="component" value="Segment"/>
</dbReference>
<evidence type="ECO:0000256" key="11">
    <source>
        <dbReference type="PIRSR" id="PIRSR001589-1"/>
    </source>
</evidence>
<gene>
    <name evidence="15" type="ORF">MPXG_00205</name>
</gene>
<evidence type="ECO:0000256" key="3">
    <source>
        <dbReference type="ARBA" id="ARBA00022598"/>
    </source>
</evidence>
<dbReference type="CDD" id="cd01991">
    <property type="entry name" value="Asn_synthase_B_C"/>
    <property type="match status" value="1"/>
</dbReference>
<dbReference type="EC" id="6.3.5.4" evidence="2"/>
<dbReference type="GO" id="GO:0006529">
    <property type="term" value="P:asparagine biosynthetic process"/>
    <property type="evidence" value="ECO:0007669"/>
    <property type="project" value="UniProtKB-KW"/>
</dbReference>
<evidence type="ECO:0000313" key="15">
    <source>
        <dbReference type="EMBL" id="AET85003.1"/>
    </source>
</evidence>
<dbReference type="PROSITE" id="PS51278">
    <property type="entry name" value="GATASE_TYPE_2"/>
    <property type="match status" value="1"/>
</dbReference>
<sequence>MCGIIALFGEEVEISSHLLNHRGPDDFRSQTVGKCRMDFYRLAINDLTPAGMQPFRRGDEMIVCNGEIYNHRELPKDSESSKSDCEVIMPLIKYHGIEKALEMMNGDFAFVYTNGKRILAARDPVGVRPLFYCRYGPNSIAFASEAKALLNLKCRIDIFPPGHFYDSYVNDFVCYHNGYWRIYKYIEPSLHPKLRDVFEKAVHIRIENTEREMGFLLSGGLDSSLIASIATRKLGKIKTFSIGVVGSPDLEAARIVSKYLGTEHTEVNFTPEEGISALVPVIKSIESYDTTTIRASTPMWLLCKYIKEKTKCRYIFSGEGSDEILGGYLYFHNAPNVDEFACENMRRLRLIHQFDGLRADRCAGAHGLDLIVPFLDKNFIDCCMTMNQTKKIGDIEKRILREAFEGYLPKEILWRQKDGMSDAVGTNWVNELKKYTERYIDDDKYKHIVWTVSCFGGHNVPLTKEEAFYREIFWNNYGKDSDHLISEIWRPKWTTITDPSARLLIEKNPK</sequence>
<feature type="binding site" evidence="12">
    <location>
        <begin position="317"/>
        <end position="318"/>
    </location>
    <ligand>
        <name>ATP</name>
        <dbReference type="ChEBI" id="CHEBI:30616"/>
    </ligand>
</feature>
<dbReference type="EMBL" id="JF974320">
    <property type="protein sequence ID" value="AET85003.1"/>
    <property type="molecule type" value="Genomic_DNA"/>
</dbReference>
<evidence type="ECO:0000259" key="14">
    <source>
        <dbReference type="PROSITE" id="PS51278"/>
    </source>
</evidence>
<evidence type="ECO:0000256" key="12">
    <source>
        <dbReference type="PIRSR" id="PIRSR001589-2"/>
    </source>
</evidence>
<keyword evidence="6 12" id="KW-0067">ATP-binding</keyword>
<proteinExistence type="predicted"/>
<evidence type="ECO:0000256" key="7">
    <source>
        <dbReference type="ARBA" id="ARBA00022888"/>
    </source>
</evidence>
<protein>
    <recommendedName>
        <fullName evidence="2">asparagine synthase (glutamine-hydrolyzing)</fullName>
        <ecNumber evidence="2">6.3.5.4</ecNumber>
    </recommendedName>
    <alternativeName>
        <fullName evidence="9">Glutamine-dependent asparagine synthetase</fullName>
    </alternativeName>
</protein>
<keyword evidence="3" id="KW-0436">Ligase</keyword>
<dbReference type="SUPFAM" id="SSF52402">
    <property type="entry name" value="Adenine nucleotide alpha hydrolases-like"/>
    <property type="match status" value="1"/>
</dbReference>
<accession>G9E5T4</accession>
<dbReference type="InterPro" id="IPR001962">
    <property type="entry name" value="Asn_synthase"/>
</dbReference>
<evidence type="ECO:0000256" key="8">
    <source>
        <dbReference type="ARBA" id="ARBA00022962"/>
    </source>
</evidence>
<feature type="domain" description="Glutamine amidotransferase type-2" evidence="14">
    <location>
        <begin position="2"/>
        <end position="170"/>
    </location>
</feature>
<dbReference type="Pfam" id="PF13537">
    <property type="entry name" value="GATase_7"/>
    <property type="match status" value="1"/>
</dbReference>
<reference evidence="15 16" key="1">
    <citation type="submission" date="2010-12" db="EMBL/GenBank/DDBJ databases">
        <title>The Genome Sequence of Micromonas pusilla virus SP1.</title>
        <authorList>
            <consortium name="The Broad Institute Genome Sequencing Platform"/>
            <person name="Henn M.R."/>
            <person name="Suttle C."/>
            <person name="Winget D."/>
            <person name="Chan A."/>
            <person name="Levin J."/>
            <person name="Malboeuf C."/>
            <person name="Casali M."/>
            <person name="Russ C."/>
            <person name="Lennon N."/>
            <person name="Chapman S.B."/>
            <person name="Erlich R."/>
            <person name="Young S.K."/>
            <person name="Yandava C."/>
            <person name="Zeng Q."/>
            <person name="Alvarado L."/>
            <person name="Anderson S."/>
            <person name="Berlin A."/>
            <person name="Chen Z."/>
            <person name="Freedman E."/>
            <person name="Gellesch M."/>
            <person name="Goldberg J."/>
            <person name="Green L."/>
            <person name="Griggs A."/>
            <person name="Gujja S."/>
            <person name="Heilman E.R."/>
            <person name="Heiman D."/>
            <person name="Hollinger A."/>
            <person name="Howarth C."/>
            <person name="Larson L."/>
            <person name="Mehta T."/>
            <person name="Pearson M."/>
            <person name="Roberts A."/>
            <person name="Ryan E."/>
            <person name="Saif S."/>
            <person name="Shea T."/>
            <person name="Shenoy N."/>
            <person name="Sisk P."/>
            <person name="Stolte C."/>
            <person name="Sykes S."/>
            <person name="White J."/>
            <person name="Haas B."/>
            <person name="Nusbaum C."/>
            <person name="Birren B."/>
        </authorList>
    </citation>
    <scope>NUCLEOTIDE SEQUENCE [LARGE SCALE GENOMIC DNA]</scope>
    <source>
        <strain evidence="15 16">SP1</strain>
    </source>
</reference>
<dbReference type="Gene3D" id="3.60.20.10">
    <property type="entry name" value="Glutamine Phosphoribosylpyrophosphate, subunit 1, domain 1"/>
    <property type="match status" value="1"/>
</dbReference>
<keyword evidence="5 12" id="KW-0547">Nucleotide-binding</keyword>
<evidence type="ECO:0000256" key="6">
    <source>
        <dbReference type="ARBA" id="ARBA00022840"/>
    </source>
</evidence>
<dbReference type="InterPro" id="IPR006426">
    <property type="entry name" value="Asn_synth_AEB"/>
</dbReference>
<evidence type="ECO:0000256" key="5">
    <source>
        <dbReference type="ARBA" id="ARBA00022741"/>
    </source>
</evidence>
<dbReference type="CDD" id="cd00712">
    <property type="entry name" value="AsnB"/>
    <property type="match status" value="1"/>
</dbReference>
<evidence type="ECO:0000256" key="1">
    <source>
        <dbReference type="ARBA" id="ARBA00005187"/>
    </source>
</evidence>
<evidence type="ECO:0000256" key="2">
    <source>
        <dbReference type="ARBA" id="ARBA00012737"/>
    </source>
</evidence>
<dbReference type="Gene3D" id="3.40.50.620">
    <property type="entry name" value="HUPs"/>
    <property type="match status" value="1"/>
</dbReference>
<feature type="binding site" evidence="12">
    <location>
        <position position="84"/>
    </location>
    <ligand>
        <name>L-glutamine</name>
        <dbReference type="ChEBI" id="CHEBI:58359"/>
    </ligand>
</feature>
<dbReference type="GO" id="GO:0004066">
    <property type="term" value="F:asparagine synthase (glutamine-hydrolyzing) activity"/>
    <property type="evidence" value="ECO:0007669"/>
    <property type="project" value="UniProtKB-EC"/>
</dbReference>
<dbReference type="SUPFAM" id="SSF56235">
    <property type="entry name" value="N-terminal nucleophile aminohydrolases (Ntn hydrolases)"/>
    <property type="match status" value="1"/>
</dbReference>
<organism evidence="15 16">
    <name type="scientific">Micromonas pusilla virus SP1</name>
    <name type="common">MpV-SP1</name>
    <dbReference type="NCBI Taxonomy" id="373996"/>
    <lineage>
        <taxon>Viruses</taxon>
        <taxon>Varidnaviria</taxon>
        <taxon>Bamfordvirae</taxon>
        <taxon>Nucleocytoviricota</taxon>
        <taxon>Megaviricetes</taxon>
        <taxon>Algavirales</taxon>
        <taxon>Phycodnaviridae</taxon>
        <taxon>Prasinovirus</taxon>
        <taxon>Prasinovirus micromonas</taxon>
    </lineage>
</organism>
<evidence type="ECO:0000256" key="13">
    <source>
        <dbReference type="PIRSR" id="PIRSR001589-3"/>
    </source>
</evidence>
<feature type="binding site" evidence="12">
    <location>
        <position position="242"/>
    </location>
    <ligand>
        <name>ATP</name>
        <dbReference type="ChEBI" id="CHEBI:30616"/>
    </ligand>
</feature>
<dbReference type="InterPro" id="IPR017932">
    <property type="entry name" value="GATase_2_dom"/>
</dbReference>
<keyword evidence="7 11" id="KW-0061">Asparagine biosynthesis</keyword>
<dbReference type="PIRSF" id="PIRSF001589">
    <property type="entry name" value="Asn_synthetase_glu-h"/>
    <property type="match status" value="1"/>
</dbReference>
<keyword evidence="16" id="KW-1185">Reference proteome</keyword>
<dbReference type="InterPro" id="IPR014729">
    <property type="entry name" value="Rossmann-like_a/b/a_fold"/>
</dbReference>
<comment type="pathway">
    <text evidence="1">Amino-acid biosynthesis; L-asparagine biosynthesis; L-asparagine from L-aspartate (L-Gln route): step 1/1.</text>
</comment>
<keyword evidence="8 11" id="KW-0315">Glutamine amidotransferase</keyword>